<name>A0AAW8SY74_9ENTE</name>
<dbReference type="RefSeq" id="WP_028020339.1">
    <property type="nucleotide sequence ID" value="NZ_BAAAXM010000023.1"/>
</dbReference>
<reference evidence="4" key="1">
    <citation type="submission" date="2023-03" db="EMBL/GenBank/DDBJ databases">
        <authorList>
            <person name="Shen W."/>
            <person name="Cai J."/>
        </authorList>
    </citation>
    <scope>NUCLEOTIDE SEQUENCE</scope>
    <source>
        <strain evidence="4">B646-2</strain>
    </source>
</reference>
<feature type="compositionally biased region" description="Low complexity" evidence="1">
    <location>
        <begin position="39"/>
        <end position="59"/>
    </location>
</feature>
<keyword evidence="3" id="KW-0732">Signal</keyword>
<feature type="region of interest" description="Disordered" evidence="1">
    <location>
        <begin position="39"/>
        <end position="74"/>
    </location>
</feature>
<organism evidence="4 5">
    <name type="scientific">Enterococcus raffinosus</name>
    <dbReference type="NCBI Taxonomy" id="71452"/>
    <lineage>
        <taxon>Bacteria</taxon>
        <taxon>Bacillati</taxon>
        <taxon>Bacillota</taxon>
        <taxon>Bacilli</taxon>
        <taxon>Lactobacillales</taxon>
        <taxon>Enterococcaceae</taxon>
        <taxon>Enterococcus</taxon>
    </lineage>
</organism>
<feature type="transmembrane region" description="Helical" evidence="2">
    <location>
        <begin position="96"/>
        <end position="116"/>
    </location>
</feature>
<keyword evidence="2" id="KW-0812">Transmembrane</keyword>
<proteinExistence type="predicted"/>
<dbReference type="AlphaFoldDB" id="A0AAW8SY74"/>
<protein>
    <submittedName>
        <fullName evidence="4">LPXTG cell wall anchor domain-containing protein</fullName>
    </submittedName>
</protein>
<evidence type="ECO:0000313" key="5">
    <source>
        <dbReference type="Proteomes" id="UP001249240"/>
    </source>
</evidence>
<accession>A0AAW8SY74</accession>
<evidence type="ECO:0000313" key="4">
    <source>
        <dbReference type="EMBL" id="MDT2539415.1"/>
    </source>
</evidence>
<dbReference type="Proteomes" id="UP001249240">
    <property type="component" value="Unassembled WGS sequence"/>
</dbReference>
<dbReference type="NCBIfam" id="TIGR01167">
    <property type="entry name" value="LPXTG_anchor"/>
    <property type="match status" value="1"/>
</dbReference>
<gene>
    <name evidence="4" type="ORF">P7D78_14860</name>
</gene>
<evidence type="ECO:0000256" key="3">
    <source>
        <dbReference type="SAM" id="SignalP"/>
    </source>
</evidence>
<keyword evidence="2" id="KW-0472">Membrane</keyword>
<evidence type="ECO:0000256" key="2">
    <source>
        <dbReference type="SAM" id="Phobius"/>
    </source>
</evidence>
<feature type="compositionally biased region" description="Polar residues" evidence="1">
    <location>
        <begin position="60"/>
        <end position="74"/>
    </location>
</feature>
<sequence length="122" mass="13291">MKKPIVIILWLLLFFGALSPLAEAAVTDGKVQYYYESSTSTSTSHSSSSTTKASASLHSESGSTTKSQTSASTNIQSGSMYSKIAHFLKTNDQKNVFLIVIGFLILAITFLGIRITHNRRKN</sequence>
<keyword evidence="2" id="KW-1133">Transmembrane helix</keyword>
<evidence type="ECO:0000256" key="1">
    <source>
        <dbReference type="SAM" id="MobiDB-lite"/>
    </source>
</evidence>
<dbReference type="EMBL" id="JARPXM010000017">
    <property type="protein sequence ID" value="MDT2539415.1"/>
    <property type="molecule type" value="Genomic_DNA"/>
</dbReference>
<feature type="chain" id="PRO_5043723577" evidence="3">
    <location>
        <begin position="25"/>
        <end position="122"/>
    </location>
</feature>
<comment type="caution">
    <text evidence="4">The sequence shown here is derived from an EMBL/GenBank/DDBJ whole genome shotgun (WGS) entry which is preliminary data.</text>
</comment>
<feature type="signal peptide" evidence="3">
    <location>
        <begin position="1"/>
        <end position="24"/>
    </location>
</feature>